<evidence type="ECO:0000256" key="2">
    <source>
        <dbReference type="ARBA" id="ARBA00022741"/>
    </source>
</evidence>
<dbReference type="Pfam" id="PF22977">
    <property type="entry name" value="WHD"/>
    <property type="match status" value="1"/>
</dbReference>
<evidence type="ECO:0000256" key="4">
    <source>
        <dbReference type="SAM" id="MobiDB-lite"/>
    </source>
</evidence>
<protein>
    <submittedName>
        <fullName evidence="6">AAA family ATPase</fullName>
    </submittedName>
</protein>
<sequence>MTPDARAVHEPSAVREPSDPEAIREPSDPEAVREPSDPEAVREPSDPEAVREPSGPQAAGVEDLWQRLAHVEQRVRHAVAARHAVDPEPDDPYRGQYLTPEAVERIVASRDAFAPVPAYGSGPAPHSPPGSRIGRLAEDFGLAPLDVELLLIALAPDVDIRFERLYGYLNDDLTRRRPAIGLALELCGLPAASSGRFRFSPSAPLVAGGLLEILEADRPLLSRVLRAPDRITAHLLGDDETDGRLHGLVRAAWPGAEPGTGPEARRVAAALGTGSGLVYLLDRGGDPGGLAVEALLAAGRRPLVVDAPALAAAPGPAELVRALAAEARLSRGGIVLGPVEALAPERPEGARLLRGLCAAVSGAPLIVYGKKNWDPLWTGESPVPVRVPPPGPADTARRWRRALAEAGASAGLPAGPPPDDDGLIEATASYRLDSEQLRKAAAVASRLAVLAERPVDVRDLRTAVRAQNGAGLERLARRIEPAVGWDDLVLPSATRRQLSELALRARHRDQVLGQWRMRPGGGRGRGVIALFAGESGTGKTMSAEVVAAELGMELYVVDLSSVVDKYIGETEKNLERIFVEASDVNGILLFDEADAIFGKRSEVKDAHDRHANVESAYLLQRMESFDGIAVLTTNLRAHLDEAFTRRLDVIAEFPMPDAGQRLALWERCLGEAIPRDAELDLEFCAGRFELAGGSIRACAVTAAYLVAESGTPLGMEQIVSAVLQEYRKLGRLVLESEFGPWLERARGRGEG</sequence>
<comment type="similarity">
    <text evidence="1">Belongs to the AAA ATPase family.</text>
</comment>
<dbReference type="Pfam" id="PF00004">
    <property type="entry name" value="AAA"/>
    <property type="match status" value="1"/>
</dbReference>
<feature type="domain" description="AAA+ ATPase" evidence="5">
    <location>
        <begin position="525"/>
        <end position="653"/>
    </location>
</feature>
<dbReference type="EMBL" id="VCLA01000201">
    <property type="protein sequence ID" value="MQT05310.1"/>
    <property type="molecule type" value="Genomic_DNA"/>
</dbReference>
<dbReference type="PANTHER" id="PTHR23073">
    <property type="entry name" value="26S PROTEASOME REGULATORY SUBUNIT"/>
    <property type="match status" value="1"/>
</dbReference>
<dbReference type="InterPro" id="IPR003593">
    <property type="entry name" value="AAA+_ATPase"/>
</dbReference>
<keyword evidence="3" id="KW-0067">ATP-binding</keyword>
<dbReference type="Gene3D" id="3.40.50.300">
    <property type="entry name" value="P-loop containing nucleotide triphosphate hydrolases"/>
    <property type="match status" value="1"/>
</dbReference>
<keyword evidence="2" id="KW-0547">Nucleotide-binding</keyword>
<dbReference type="InterPro" id="IPR050221">
    <property type="entry name" value="26S_Proteasome_ATPase"/>
</dbReference>
<evidence type="ECO:0000256" key="1">
    <source>
        <dbReference type="ARBA" id="ARBA00006914"/>
    </source>
</evidence>
<dbReference type="GO" id="GO:0005524">
    <property type="term" value="F:ATP binding"/>
    <property type="evidence" value="ECO:0007669"/>
    <property type="project" value="UniProtKB-KW"/>
</dbReference>
<evidence type="ECO:0000256" key="3">
    <source>
        <dbReference type="ARBA" id="ARBA00022840"/>
    </source>
</evidence>
<dbReference type="AlphaFoldDB" id="A0A646KT90"/>
<dbReference type="SUPFAM" id="SSF52540">
    <property type="entry name" value="P-loop containing nucleoside triphosphate hydrolases"/>
    <property type="match status" value="1"/>
</dbReference>
<accession>A0A646KT90</accession>
<dbReference type="InterPro" id="IPR003959">
    <property type="entry name" value="ATPase_AAA_core"/>
</dbReference>
<feature type="region of interest" description="Disordered" evidence="4">
    <location>
        <begin position="1"/>
        <end position="61"/>
    </location>
</feature>
<reference evidence="6 7" key="1">
    <citation type="submission" date="2019-05" db="EMBL/GenBank/DDBJ databases">
        <title>Comparative genomics and metabolomics analyses of clavulanic acid producing Streptomyces species provides insight into specialized metabolism and evolution of beta-lactam biosynthetic gene clusters.</title>
        <authorList>
            <person name="Moore M.A."/>
            <person name="Cruz-Morales P."/>
            <person name="Barona Gomez F."/>
            <person name="Kapil T."/>
        </authorList>
    </citation>
    <scope>NUCLEOTIDE SEQUENCE [LARGE SCALE GENOMIC DNA]</scope>
    <source>
        <strain evidence="6 7">NRRL 5741</strain>
    </source>
</reference>
<keyword evidence="7" id="KW-1185">Reference proteome</keyword>
<dbReference type="OrthoDB" id="9802352at2"/>
<organism evidence="6 7">
    <name type="scientific">Streptomyces jumonjinensis</name>
    <dbReference type="NCBI Taxonomy" id="1945"/>
    <lineage>
        <taxon>Bacteria</taxon>
        <taxon>Bacillati</taxon>
        <taxon>Actinomycetota</taxon>
        <taxon>Actinomycetes</taxon>
        <taxon>Kitasatosporales</taxon>
        <taxon>Streptomycetaceae</taxon>
        <taxon>Streptomyces</taxon>
    </lineage>
</organism>
<feature type="compositionally biased region" description="Basic and acidic residues" evidence="4">
    <location>
        <begin position="1"/>
        <end position="51"/>
    </location>
</feature>
<evidence type="ECO:0000313" key="6">
    <source>
        <dbReference type="EMBL" id="MQT05310.1"/>
    </source>
</evidence>
<dbReference type="SMART" id="SM00382">
    <property type="entry name" value="AAA"/>
    <property type="match status" value="1"/>
</dbReference>
<dbReference type="GO" id="GO:0016887">
    <property type="term" value="F:ATP hydrolysis activity"/>
    <property type="evidence" value="ECO:0007669"/>
    <property type="project" value="InterPro"/>
</dbReference>
<comment type="caution">
    <text evidence="6">The sequence shown here is derived from an EMBL/GenBank/DDBJ whole genome shotgun (WGS) entry which is preliminary data.</text>
</comment>
<dbReference type="Proteomes" id="UP000419138">
    <property type="component" value="Unassembled WGS sequence"/>
</dbReference>
<dbReference type="CDD" id="cd19481">
    <property type="entry name" value="RecA-like_protease"/>
    <property type="match status" value="1"/>
</dbReference>
<gene>
    <name evidence="6" type="ORF">FF041_35965</name>
</gene>
<dbReference type="InterPro" id="IPR054472">
    <property type="entry name" value="WHD"/>
</dbReference>
<dbReference type="InterPro" id="IPR027417">
    <property type="entry name" value="P-loop_NTPase"/>
</dbReference>
<evidence type="ECO:0000313" key="7">
    <source>
        <dbReference type="Proteomes" id="UP000419138"/>
    </source>
</evidence>
<name>A0A646KT90_STRJU</name>
<proteinExistence type="inferred from homology"/>
<evidence type="ECO:0000259" key="5">
    <source>
        <dbReference type="SMART" id="SM00382"/>
    </source>
</evidence>